<dbReference type="InterPro" id="IPR002942">
    <property type="entry name" value="S4_RNA-bd"/>
</dbReference>
<gene>
    <name evidence="3" type="ORF">AWH48_10480</name>
    <name evidence="4" type="ORF">AWH49_01395</name>
</gene>
<dbReference type="RefSeq" id="WP_018392280.1">
    <property type="nucleotide sequence ID" value="NZ_JBCNAN010000043.1"/>
</dbReference>
<evidence type="ECO:0000259" key="2">
    <source>
        <dbReference type="SMART" id="SM00363"/>
    </source>
</evidence>
<comment type="caution">
    <text evidence="3">The sequence shown here is derived from an EMBL/GenBank/DDBJ whole genome shotgun (WGS) entry which is preliminary data.</text>
</comment>
<dbReference type="Gene3D" id="3.10.290.10">
    <property type="entry name" value="RNA-binding S4 domain"/>
    <property type="match status" value="1"/>
</dbReference>
<protein>
    <submittedName>
        <fullName evidence="3">RNA-binding protein</fullName>
    </submittedName>
</protein>
<reference evidence="5 6" key="1">
    <citation type="submission" date="2016-01" db="EMBL/GenBank/DDBJ databases">
        <title>Investigation of taxonomic status of Bacillus aminovorans.</title>
        <authorList>
            <person name="Verma A."/>
            <person name="Pal Y."/>
            <person name="Krishnamurthi S."/>
        </authorList>
    </citation>
    <scope>NUCLEOTIDE SEQUENCE [LARGE SCALE GENOMIC DNA]</scope>
    <source>
        <strain evidence="4 5">DSM 1314</strain>
        <strain evidence="3 6">DSM 4337</strain>
    </source>
</reference>
<evidence type="ECO:0000313" key="6">
    <source>
        <dbReference type="Proteomes" id="UP000077271"/>
    </source>
</evidence>
<dbReference type="InterPro" id="IPR036986">
    <property type="entry name" value="S4_RNA-bd_sf"/>
</dbReference>
<dbReference type="CDD" id="cd00165">
    <property type="entry name" value="S4"/>
    <property type="match status" value="1"/>
</dbReference>
<proteinExistence type="predicted"/>
<dbReference type="EMBL" id="LQWY01000012">
    <property type="protein sequence ID" value="OAH62154.1"/>
    <property type="molecule type" value="Genomic_DNA"/>
</dbReference>
<dbReference type="GO" id="GO:0003723">
    <property type="term" value="F:RNA binding"/>
    <property type="evidence" value="ECO:0007669"/>
    <property type="project" value="UniProtKB-KW"/>
</dbReference>
<evidence type="ECO:0000313" key="3">
    <source>
        <dbReference type="EMBL" id="OAH53697.1"/>
    </source>
</evidence>
<keyword evidence="1" id="KW-0694">RNA-binding</keyword>
<sequence length="258" mass="29536">MSGIYQHFRPEEKEFIDKAIEWKQQVTEMYAPKLTGFLDPRERQIIRSVVGSDEDVRVSFFGGTESAERKRALIHPDYYEPDVTDYDVVLYEIDYPEKFSTISHPQILGSLMGLGLKREKFGDIMTDGSRFQLFVVKETASYMDTHFEHVGKVPVKLKEKLFQEAIQSIESWHEQSVTVTSIRLDTVIASLPAMSRQKAQQLIKGGAVKVNWKAVDNPSFECAEQDVLSVRGSGRMKILSIDGQTKREKWRLTLGILK</sequence>
<dbReference type="InterPro" id="IPR048443">
    <property type="entry name" value="RqcP2_N"/>
</dbReference>
<dbReference type="Proteomes" id="UP000076935">
    <property type="component" value="Unassembled WGS sequence"/>
</dbReference>
<dbReference type="Pfam" id="PF17774">
    <property type="entry name" value="YlmH_RBD"/>
    <property type="match status" value="1"/>
</dbReference>
<dbReference type="AlphaFoldDB" id="A0A177KKP3"/>
<dbReference type="SMART" id="SM00363">
    <property type="entry name" value="S4"/>
    <property type="match status" value="1"/>
</dbReference>
<dbReference type="SUPFAM" id="SSF55174">
    <property type="entry name" value="Alpha-L RNA-binding motif"/>
    <property type="match status" value="1"/>
</dbReference>
<dbReference type="Proteomes" id="UP000077271">
    <property type="component" value="Unassembled WGS sequence"/>
</dbReference>
<dbReference type="Pfam" id="PF21278">
    <property type="entry name" value="YlmH_1st"/>
    <property type="match status" value="1"/>
</dbReference>
<evidence type="ECO:0000256" key="1">
    <source>
        <dbReference type="PROSITE-ProRule" id="PRU00182"/>
    </source>
</evidence>
<feature type="domain" description="RNA-binding S4" evidence="2">
    <location>
        <begin position="182"/>
        <end position="244"/>
    </location>
</feature>
<dbReference type="InterPro" id="IPR040591">
    <property type="entry name" value="RqcP2_RBD"/>
</dbReference>
<evidence type="ECO:0000313" key="4">
    <source>
        <dbReference type="EMBL" id="OAH62154.1"/>
    </source>
</evidence>
<dbReference type="EMBL" id="LQWZ01000035">
    <property type="protein sequence ID" value="OAH53697.1"/>
    <property type="molecule type" value="Genomic_DNA"/>
</dbReference>
<dbReference type="Gene3D" id="3.30.70.330">
    <property type="match status" value="1"/>
</dbReference>
<dbReference type="PROSITE" id="PS50889">
    <property type="entry name" value="S4"/>
    <property type="match status" value="1"/>
</dbReference>
<dbReference type="InterPro" id="IPR012677">
    <property type="entry name" value="Nucleotide-bd_a/b_plait_sf"/>
</dbReference>
<keyword evidence="5" id="KW-1185">Reference proteome</keyword>
<accession>A0A177KKP3</accession>
<name>A0A177KKP3_9BACI</name>
<dbReference type="STRING" id="29332.AWH48_10480"/>
<organism evidence="3 6">
    <name type="scientific">Domibacillus aminovorans</name>
    <dbReference type="NCBI Taxonomy" id="29332"/>
    <lineage>
        <taxon>Bacteria</taxon>
        <taxon>Bacillati</taxon>
        <taxon>Bacillota</taxon>
        <taxon>Bacilli</taxon>
        <taxon>Bacillales</taxon>
        <taxon>Bacillaceae</taxon>
        <taxon>Domibacillus</taxon>
    </lineage>
</organism>
<evidence type="ECO:0000313" key="5">
    <source>
        <dbReference type="Proteomes" id="UP000076935"/>
    </source>
</evidence>
<dbReference type="Gene3D" id="3.30.1370.160">
    <property type="match status" value="1"/>
</dbReference>
<dbReference type="Pfam" id="PF01479">
    <property type="entry name" value="S4"/>
    <property type="match status" value="1"/>
</dbReference>